<reference evidence="2 3" key="1">
    <citation type="submission" date="2017-12" db="EMBL/GenBank/DDBJ databases">
        <title>Isolation and characterization of an aerobic denitrifying Pseudomonas monteilii CY06 from aquaculture ponds.</title>
        <authorList>
            <person name="Ma Q."/>
            <person name="Cai Y."/>
            <person name="He Z."/>
        </authorList>
    </citation>
    <scope>NUCLEOTIDE SEQUENCE [LARGE SCALE GENOMIC DNA]</scope>
    <source>
        <strain evidence="2 3">CY06</strain>
    </source>
</reference>
<name>A0A2N1IMB3_9PSED</name>
<evidence type="ECO:0000313" key="3">
    <source>
        <dbReference type="Proteomes" id="UP000233399"/>
    </source>
</evidence>
<protein>
    <submittedName>
        <fullName evidence="2">Uncharacterized protein</fullName>
    </submittedName>
</protein>
<dbReference type="RefSeq" id="WP_101196683.1">
    <property type="nucleotide sequence ID" value="NZ_PJCG01000061.1"/>
</dbReference>
<comment type="caution">
    <text evidence="2">The sequence shown here is derived from an EMBL/GenBank/DDBJ whole genome shotgun (WGS) entry which is preliminary data.</text>
</comment>
<dbReference type="AlphaFoldDB" id="A0A2N1IMB3"/>
<accession>A0A2N1IMB3</accession>
<evidence type="ECO:0000313" key="2">
    <source>
        <dbReference type="EMBL" id="PKI19403.1"/>
    </source>
</evidence>
<organism evidence="2 3">
    <name type="scientific">Pseudomonas monteilii</name>
    <dbReference type="NCBI Taxonomy" id="76759"/>
    <lineage>
        <taxon>Bacteria</taxon>
        <taxon>Pseudomonadati</taxon>
        <taxon>Pseudomonadota</taxon>
        <taxon>Gammaproteobacteria</taxon>
        <taxon>Pseudomonadales</taxon>
        <taxon>Pseudomonadaceae</taxon>
        <taxon>Pseudomonas</taxon>
    </lineage>
</organism>
<evidence type="ECO:0000256" key="1">
    <source>
        <dbReference type="SAM" id="MobiDB-lite"/>
    </source>
</evidence>
<proteinExistence type="predicted"/>
<dbReference type="Proteomes" id="UP000233399">
    <property type="component" value="Unassembled WGS sequence"/>
</dbReference>
<feature type="region of interest" description="Disordered" evidence="1">
    <location>
        <begin position="36"/>
        <end position="83"/>
    </location>
</feature>
<sequence length="83" mass="8286">MTKVIVTFEKNWRGYAAGETAGFDSAVAESLIESGYAVESGKPPSKKGKPGGGTAVSGKKPDSDAAADDAGNPGDQADADGKP</sequence>
<dbReference type="EMBL" id="PJCG01000061">
    <property type="protein sequence ID" value="PKI19403.1"/>
    <property type="molecule type" value="Genomic_DNA"/>
</dbReference>
<gene>
    <name evidence="2" type="ORF">CXB65_23235</name>
</gene>